<dbReference type="GO" id="GO:0046872">
    <property type="term" value="F:metal ion binding"/>
    <property type="evidence" value="ECO:0007669"/>
    <property type="project" value="UniProtKB-KW"/>
</dbReference>
<dbReference type="Pfam" id="PF14622">
    <property type="entry name" value="Ribonucleas_3_3"/>
    <property type="match status" value="1"/>
</dbReference>
<dbReference type="GO" id="GO:0006364">
    <property type="term" value="P:rRNA processing"/>
    <property type="evidence" value="ECO:0007669"/>
    <property type="project" value="UniProtKB-UniRule"/>
</dbReference>
<dbReference type="GO" id="GO:0019843">
    <property type="term" value="F:rRNA binding"/>
    <property type="evidence" value="ECO:0007669"/>
    <property type="project" value="UniProtKB-KW"/>
</dbReference>
<dbReference type="GO" id="GO:0004525">
    <property type="term" value="F:ribonuclease III activity"/>
    <property type="evidence" value="ECO:0007669"/>
    <property type="project" value="UniProtKB-UniRule"/>
</dbReference>
<reference evidence="12" key="1">
    <citation type="journal article" date="2020" name="mSystems">
        <title>Genome- and Community-Level Interaction Insights into Carbon Utilization and Element Cycling Functions of Hydrothermarchaeota in Hydrothermal Sediment.</title>
        <authorList>
            <person name="Zhou Z."/>
            <person name="Liu Y."/>
            <person name="Xu W."/>
            <person name="Pan J."/>
            <person name="Luo Z.H."/>
            <person name="Li M."/>
        </authorList>
    </citation>
    <scope>NUCLEOTIDE SEQUENCE [LARGE SCALE GENOMIC DNA]</scope>
    <source>
        <strain evidence="12">HyVt-577</strain>
    </source>
</reference>
<dbReference type="SUPFAM" id="SSF69065">
    <property type="entry name" value="RNase III domain-like"/>
    <property type="match status" value="1"/>
</dbReference>
<dbReference type="GO" id="GO:0006397">
    <property type="term" value="P:mRNA processing"/>
    <property type="evidence" value="ECO:0007669"/>
    <property type="project" value="UniProtKB-UniRule"/>
</dbReference>
<dbReference type="EC" id="3.1.26.3" evidence="9"/>
<comment type="cofactor">
    <cofactor evidence="9">
        <name>Mg(2+)</name>
        <dbReference type="ChEBI" id="CHEBI:18420"/>
    </cofactor>
</comment>
<feature type="domain" description="DRBM" evidence="10">
    <location>
        <begin position="179"/>
        <end position="249"/>
    </location>
</feature>
<evidence type="ECO:0000256" key="4">
    <source>
        <dbReference type="ARBA" id="ARBA00022664"/>
    </source>
</evidence>
<dbReference type="FunFam" id="1.10.1520.10:FF:000001">
    <property type="entry name" value="Ribonuclease 3"/>
    <property type="match status" value="1"/>
</dbReference>
<dbReference type="GO" id="GO:0008033">
    <property type="term" value="P:tRNA processing"/>
    <property type="evidence" value="ECO:0007669"/>
    <property type="project" value="UniProtKB-KW"/>
</dbReference>
<dbReference type="PANTHER" id="PTHR11207">
    <property type="entry name" value="RIBONUCLEASE III"/>
    <property type="match status" value="1"/>
</dbReference>
<dbReference type="NCBIfam" id="TIGR02191">
    <property type="entry name" value="RNaseIII"/>
    <property type="match status" value="1"/>
</dbReference>
<dbReference type="Pfam" id="PF00035">
    <property type="entry name" value="dsrm"/>
    <property type="match status" value="1"/>
</dbReference>
<evidence type="ECO:0000259" key="11">
    <source>
        <dbReference type="PROSITE" id="PS50142"/>
    </source>
</evidence>
<dbReference type="Gene3D" id="3.30.160.20">
    <property type="match status" value="1"/>
</dbReference>
<keyword evidence="7 9" id="KW-0378">Hydrolase</keyword>
<dbReference type="SMART" id="SM00358">
    <property type="entry name" value="DSRM"/>
    <property type="match status" value="1"/>
</dbReference>
<feature type="binding site" evidence="9">
    <location>
        <position position="141"/>
    </location>
    <ligand>
        <name>Mg(2+)</name>
        <dbReference type="ChEBI" id="CHEBI:18420"/>
    </ligand>
</feature>
<keyword evidence="8 9" id="KW-0694">RNA-binding</keyword>
<dbReference type="CDD" id="cd10845">
    <property type="entry name" value="DSRM_RNAse_III_family"/>
    <property type="match status" value="1"/>
</dbReference>
<organism evidence="12">
    <name type="scientific">Caldithrix abyssi</name>
    <dbReference type="NCBI Taxonomy" id="187145"/>
    <lineage>
        <taxon>Bacteria</taxon>
        <taxon>Pseudomonadati</taxon>
        <taxon>Calditrichota</taxon>
        <taxon>Calditrichia</taxon>
        <taxon>Calditrichales</taxon>
        <taxon>Calditrichaceae</taxon>
        <taxon>Caldithrix</taxon>
    </lineage>
</organism>
<dbReference type="PROSITE" id="PS50137">
    <property type="entry name" value="DS_RBD"/>
    <property type="match status" value="1"/>
</dbReference>
<dbReference type="SUPFAM" id="SSF54768">
    <property type="entry name" value="dsRNA-binding domain-like"/>
    <property type="match status" value="1"/>
</dbReference>
<keyword evidence="9" id="KW-0699">rRNA-binding</keyword>
<dbReference type="CDD" id="cd00593">
    <property type="entry name" value="RIBOc"/>
    <property type="match status" value="1"/>
</dbReference>
<dbReference type="AlphaFoldDB" id="A0A7V4WWB3"/>
<keyword evidence="9" id="KW-0460">Magnesium</keyword>
<dbReference type="PROSITE" id="PS50142">
    <property type="entry name" value="RNASE_3_2"/>
    <property type="match status" value="1"/>
</dbReference>
<dbReference type="Gene3D" id="1.10.1520.10">
    <property type="entry name" value="Ribonuclease III domain"/>
    <property type="match status" value="1"/>
</dbReference>
<dbReference type="Proteomes" id="UP000885779">
    <property type="component" value="Unassembled WGS sequence"/>
</dbReference>
<comment type="catalytic activity">
    <reaction evidence="1 9">
        <text>Endonucleolytic cleavage to 5'-phosphomonoester.</text>
        <dbReference type="EC" id="3.1.26.3"/>
    </reaction>
</comment>
<sequence>MIKNILQKIMSPAGSAQEDDSRFRTLEQRIHFRFNNKELLRQAFKHRSYLNVTQENASASNERLEFLGDAVLDLIVTEHLYQNFPQEDEGRLSKKKSVLVSRKALGNIAAELAMGEYLFLDKGEEKTGGRKRLSNLANLFESLLGAIYLDGGYDAAREFVRRFLLSRMKDVLARTSYVNYKSELLELSQARGWGVPEYRTVEEYGPDHRKEFVVAARIRKKNLESRGKGLSKKRAEQMAARNLLRELNAQRNSKEESQ</sequence>
<feature type="binding site" evidence="9">
    <location>
        <position position="138"/>
    </location>
    <ligand>
        <name>Mg(2+)</name>
        <dbReference type="ChEBI" id="CHEBI:18420"/>
    </ligand>
</feature>
<evidence type="ECO:0000259" key="10">
    <source>
        <dbReference type="PROSITE" id="PS50137"/>
    </source>
</evidence>
<name>A0A7V4WWB3_CALAY</name>
<keyword evidence="9" id="KW-0819">tRNA processing</keyword>
<dbReference type="HAMAP" id="MF_00104">
    <property type="entry name" value="RNase_III"/>
    <property type="match status" value="1"/>
</dbReference>
<comment type="function">
    <text evidence="9">Digests double-stranded RNA. Involved in the processing of primary rRNA transcript to yield the immediate precursors to the large and small rRNAs (23S and 16S). Processes some mRNAs, and tRNAs when they are encoded in the rRNA operon. Processes pre-crRNA and tracrRNA of type II CRISPR loci if present in the organism.</text>
</comment>
<evidence type="ECO:0000256" key="2">
    <source>
        <dbReference type="ARBA" id="ARBA00010183"/>
    </source>
</evidence>
<evidence type="ECO:0000256" key="7">
    <source>
        <dbReference type="ARBA" id="ARBA00022801"/>
    </source>
</evidence>
<dbReference type="InterPro" id="IPR011907">
    <property type="entry name" value="RNase_III"/>
</dbReference>
<keyword evidence="3 9" id="KW-0698">rRNA processing</keyword>
<evidence type="ECO:0000256" key="6">
    <source>
        <dbReference type="ARBA" id="ARBA00022759"/>
    </source>
</evidence>
<feature type="active site" evidence="9">
    <location>
        <position position="69"/>
    </location>
</feature>
<dbReference type="PROSITE" id="PS00517">
    <property type="entry name" value="RNASE_3_1"/>
    <property type="match status" value="1"/>
</dbReference>
<protein>
    <recommendedName>
        <fullName evidence="9">Ribonuclease 3</fullName>
        <ecNumber evidence="9">3.1.26.3</ecNumber>
    </recommendedName>
    <alternativeName>
        <fullName evidence="9">Ribonuclease III</fullName>
        <shortName evidence="9">RNase III</shortName>
    </alternativeName>
</protein>
<proteinExistence type="inferred from homology"/>
<evidence type="ECO:0000256" key="1">
    <source>
        <dbReference type="ARBA" id="ARBA00000109"/>
    </source>
</evidence>
<feature type="active site" evidence="9">
    <location>
        <position position="141"/>
    </location>
</feature>
<keyword evidence="5 9" id="KW-0540">Nuclease</keyword>
<evidence type="ECO:0000313" key="12">
    <source>
        <dbReference type="EMBL" id="HGY56417.1"/>
    </source>
</evidence>
<dbReference type="InterPro" id="IPR014720">
    <property type="entry name" value="dsRBD_dom"/>
</dbReference>
<dbReference type="GO" id="GO:0010468">
    <property type="term" value="P:regulation of gene expression"/>
    <property type="evidence" value="ECO:0007669"/>
    <property type="project" value="TreeGrafter"/>
</dbReference>
<evidence type="ECO:0000256" key="8">
    <source>
        <dbReference type="ARBA" id="ARBA00022884"/>
    </source>
</evidence>
<comment type="subcellular location">
    <subcellularLocation>
        <location evidence="9">Cytoplasm</location>
    </subcellularLocation>
</comment>
<comment type="subunit">
    <text evidence="9">Homodimer.</text>
</comment>
<dbReference type="PANTHER" id="PTHR11207:SF0">
    <property type="entry name" value="RIBONUCLEASE 3"/>
    <property type="match status" value="1"/>
</dbReference>
<dbReference type="GO" id="GO:0003725">
    <property type="term" value="F:double-stranded RNA binding"/>
    <property type="evidence" value="ECO:0007669"/>
    <property type="project" value="TreeGrafter"/>
</dbReference>
<keyword evidence="6 9" id="KW-0255">Endonuclease</keyword>
<accession>A0A7V4WWB3</accession>
<keyword evidence="4 9" id="KW-0507">mRNA processing</keyword>
<evidence type="ECO:0000256" key="9">
    <source>
        <dbReference type="HAMAP-Rule" id="MF_00104"/>
    </source>
</evidence>
<keyword evidence="9" id="KW-0963">Cytoplasm</keyword>
<gene>
    <name evidence="9 12" type="primary">rnc</name>
    <name evidence="12" type="ORF">ENK44_11975</name>
</gene>
<dbReference type="EMBL" id="DRQG01000110">
    <property type="protein sequence ID" value="HGY56417.1"/>
    <property type="molecule type" value="Genomic_DNA"/>
</dbReference>
<keyword evidence="9" id="KW-0479">Metal-binding</keyword>
<feature type="binding site" evidence="9">
    <location>
        <position position="65"/>
    </location>
    <ligand>
        <name>Mg(2+)</name>
        <dbReference type="ChEBI" id="CHEBI:18420"/>
    </ligand>
</feature>
<comment type="similarity">
    <text evidence="2">Belongs to the ribonuclease III family.</text>
</comment>
<dbReference type="InterPro" id="IPR000999">
    <property type="entry name" value="RNase_III_dom"/>
</dbReference>
<dbReference type="GO" id="GO:0005737">
    <property type="term" value="C:cytoplasm"/>
    <property type="evidence" value="ECO:0007669"/>
    <property type="project" value="UniProtKB-SubCell"/>
</dbReference>
<evidence type="ECO:0000256" key="3">
    <source>
        <dbReference type="ARBA" id="ARBA00022552"/>
    </source>
</evidence>
<comment type="caution">
    <text evidence="12">The sequence shown here is derived from an EMBL/GenBank/DDBJ whole genome shotgun (WGS) entry which is preliminary data.</text>
</comment>
<feature type="domain" description="RNase III" evidence="11">
    <location>
        <begin position="23"/>
        <end position="152"/>
    </location>
</feature>
<evidence type="ECO:0000256" key="5">
    <source>
        <dbReference type="ARBA" id="ARBA00022722"/>
    </source>
</evidence>
<dbReference type="InterPro" id="IPR036389">
    <property type="entry name" value="RNase_III_sf"/>
</dbReference>
<dbReference type="SMART" id="SM00535">
    <property type="entry name" value="RIBOc"/>
    <property type="match status" value="1"/>
</dbReference>